<proteinExistence type="predicted"/>
<comment type="caution">
    <text evidence="1">The sequence shown here is derived from an EMBL/GenBank/DDBJ whole genome shotgun (WGS) entry which is preliminary data.</text>
</comment>
<reference evidence="1 2" key="1">
    <citation type="submission" date="2023-07" db="EMBL/GenBank/DDBJ databases">
        <title>Comparative genomics of wheat-associated soil bacteria to identify genetic determinants of phenazine resistance.</title>
        <authorList>
            <person name="Mouncey N."/>
        </authorList>
    </citation>
    <scope>NUCLEOTIDE SEQUENCE [LARGE SCALE GENOMIC DNA]</scope>
    <source>
        <strain evidence="1 2">W1I3</strain>
    </source>
</reference>
<keyword evidence="2" id="KW-1185">Reference proteome</keyword>
<sequence>MLGLIFEHRIHVQRVVMDRGRPVFQDLYENFDDARGVYTIQMQVRNPLLGFLFGYRG</sequence>
<organism evidence="1 2">
    <name type="scientific">Pseudarthrobacter siccitolerans</name>
    <dbReference type="NCBI Taxonomy" id="861266"/>
    <lineage>
        <taxon>Bacteria</taxon>
        <taxon>Bacillati</taxon>
        <taxon>Actinomycetota</taxon>
        <taxon>Actinomycetes</taxon>
        <taxon>Micrococcales</taxon>
        <taxon>Micrococcaceae</taxon>
        <taxon>Pseudarthrobacter</taxon>
    </lineage>
</organism>
<dbReference type="Proteomes" id="UP001236806">
    <property type="component" value="Unassembled WGS sequence"/>
</dbReference>
<dbReference type="EMBL" id="JAUSXB010000001">
    <property type="protein sequence ID" value="MDQ0672783.1"/>
    <property type="molecule type" value="Genomic_DNA"/>
</dbReference>
<accession>A0ABU0PFP2</accession>
<name>A0ABU0PFP2_9MICC</name>
<gene>
    <name evidence="1" type="ORF">QFZ36_000344</name>
</gene>
<evidence type="ECO:0000313" key="1">
    <source>
        <dbReference type="EMBL" id="MDQ0672783.1"/>
    </source>
</evidence>
<dbReference type="RefSeq" id="WP_306633427.1">
    <property type="nucleotide sequence ID" value="NZ_JAUSXB010000001.1"/>
</dbReference>
<evidence type="ECO:0000313" key="2">
    <source>
        <dbReference type="Proteomes" id="UP001236806"/>
    </source>
</evidence>
<protein>
    <submittedName>
        <fullName evidence="1">Uncharacterized protein</fullName>
    </submittedName>
</protein>